<protein>
    <recommendedName>
        <fullName evidence="4">Lipoprotein</fullName>
    </recommendedName>
</protein>
<feature type="region of interest" description="Disordered" evidence="1">
    <location>
        <begin position="78"/>
        <end position="100"/>
    </location>
</feature>
<dbReference type="STRING" id="1581420.AAW00_04085"/>
<dbReference type="EMBL" id="LBHB01000001">
    <property type="protein sequence ID" value="KLE35598.1"/>
    <property type="molecule type" value="Genomic_DNA"/>
</dbReference>
<accession>A0A0G9N229</accession>
<feature type="region of interest" description="Disordered" evidence="1">
    <location>
        <begin position="7"/>
        <end position="27"/>
    </location>
</feature>
<dbReference type="PATRIC" id="fig|1581420.6.peg.824"/>
<sequence length="242" mass="25496">MLALVACNSEPDPQTLASPTPTPTVAGPRTLIAAGFDEQKLGPRIVGPDGDEVTSTVSFEGRDIAEIVSYVACPPIEVPETSSERPAPPAPISTTGENDGNVADFTNVCEPGMQGEGALFTYVHRVTPAEGADGPVLSFRTSRRATGFANAIGFDRDQAEAALGEGYAIGVQIDNGQLIWRIEKGDGWTAGEEITFFWQSELPPEGPAEAYEIETAEGRARGSGPWPPAMPEPEGTENLPAE</sequence>
<evidence type="ECO:0008006" key="4">
    <source>
        <dbReference type="Google" id="ProtNLM"/>
    </source>
</evidence>
<feature type="region of interest" description="Disordered" evidence="1">
    <location>
        <begin position="202"/>
        <end position="242"/>
    </location>
</feature>
<organism evidence="2 3">
    <name type="scientific">Aurantiacibacter luteus</name>
    <dbReference type="NCBI Taxonomy" id="1581420"/>
    <lineage>
        <taxon>Bacteria</taxon>
        <taxon>Pseudomonadati</taxon>
        <taxon>Pseudomonadota</taxon>
        <taxon>Alphaproteobacteria</taxon>
        <taxon>Sphingomonadales</taxon>
        <taxon>Erythrobacteraceae</taxon>
        <taxon>Aurantiacibacter</taxon>
    </lineage>
</organism>
<reference evidence="2 3" key="1">
    <citation type="submission" date="2015-04" db="EMBL/GenBank/DDBJ databases">
        <title>The draft genome sequence of Erythrobacter luteus KA37.</title>
        <authorList>
            <person name="Zhuang L."/>
            <person name="Liu Y."/>
            <person name="Shao Z."/>
        </authorList>
    </citation>
    <scope>NUCLEOTIDE SEQUENCE [LARGE SCALE GENOMIC DNA]</scope>
    <source>
        <strain evidence="2 3">KA37</strain>
    </source>
</reference>
<gene>
    <name evidence="2" type="ORF">AAW00_04085</name>
</gene>
<dbReference type="AlphaFoldDB" id="A0A0G9N229"/>
<comment type="caution">
    <text evidence="2">The sequence shown here is derived from an EMBL/GenBank/DDBJ whole genome shotgun (WGS) entry which is preliminary data.</text>
</comment>
<evidence type="ECO:0000256" key="1">
    <source>
        <dbReference type="SAM" id="MobiDB-lite"/>
    </source>
</evidence>
<keyword evidence="3" id="KW-1185">Reference proteome</keyword>
<evidence type="ECO:0000313" key="3">
    <source>
        <dbReference type="Proteomes" id="UP000053464"/>
    </source>
</evidence>
<evidence type="ECO:0000313" key="2">
    <source>
        <dbReference type="EMBL" id="KLE35598.1"/>
    </source>
</evidence>
<name>A0A0G9N229_9SPHN</name>
<dbReference type="OrthoDB" id="7063485at2"/>
<proteinExistence type="predicted"/>
<dbReference type="Proteomes" id="UP000053464">
    <property type="component" value="Unassembled WGS sequence"/>
</dbReference>